<accession>A0ABQ5CCA5</accession>
<protein>
    <submittedName>
        <fullName evidence="3">Reverse transcriptase domain-containing protein</fullName>
    </submittedName>
</protein>
<reference evidence="3" key="1">
    <citation type="journal article" date="2022" name="Int. J. Mol. Sci.">
        <title>Draft Genome of Tanacetum Coccineum: Genomic Comparison of Closely Related Tanacetum-Family Plants.</title>
        <authorList>
            <person name="Yamashiro T."/>
            <person name="Shiraishi A."/>
            <person name="Nakayama K."/>
            <person name="Satake H."/>
        </authorList>
    </citation>
    <scope>NUCLEOTIDE SEQUENCE</scope>
</reference>
<evidence type="ECO:0000259" key="2">
    <source>
        <dbReference type="Pfam" id="PF13456"/>
    </source>
</evidence>
<name>A0ABQ5CCA5_9ASTR</name>
<feature type="compositionally biased region" description="Basic residues" evidence="1">
    <location>
        <begin position="18"/>
        <end position="28"/>
    </location>
</feature>
<keyword evidence="3" id="KW-0695">RNA-directed DNA polymerase</keyword>
<dbReference type="SUPFAM" id="SSF56672">
    <property type="entry name" value="DNA/RNA polymerases"/>
    <property type="match status" value="1"/>
</dbReference>
<dbReference type="Proteomes" id="UP001151760">
    <property type="component" value="Unassembled WGS sequence"/>
</dbReference>
<gene>
    <name evidence="3" type="ORF">Tco_0892566</name>
</gene>
<evidence type="ECO:0000313" key="4">
    <source>
        <dbReference type="Proteomes" id="UP001151760"/>
    </source>
</evidence>
<sequence>MDESNDSESKTPTARTEPKRRHGRKHSRSPSLVASVFRRLKQNRSPSQGLRARKGGQVPSKWERPGYRQESIIMRAHRPEELADIQRAKTAKGVTGSSNQKGTAFRKIIASKQNTLWISGDYITSSKRDGEFPRRISWRRIQQKESWTWKERRNAMKGKTTSLSTRECCRFSHGPGRKKKATRAPWMPLEVGNHKLEFQKGFQKQAQAGTEARQVLTSYKDPERNFRFRKRKIQGSTTNGKLSQFIKELKQSDKPKAPKKGDTTEKERPLAILMIQPWEKVAKQKVTQSFSPETTISFPPLGDEDGTEGPMIIEAETGGHFVHRMYVDGGASSEILYEHCFIRLLPEIRSQMVPPTTYLTGFSGETIWPLGQISLLVKIGRPGIRKIHAIPSMAHGMLKFPVEGGTVTLRSSRIIPMECAMISGPSTRPPEAGKILEEKIRVAIHLEYPEQTIAIGSTLMGKRRKELCTLLGQNLDVFAWKPADMTGVPRSIAEHRLNIREGCPPVRQKKRGQAPERNKAIQEEVEKLVDAGIMKEVHYHSWLSNPVMVKKHDGTWRMCVDFKDLNNACPKDCYPLPEIDWKIESLYAVGHEKRWRRPISVYRQASKDRSGATWRFEATNNEAEYEALIAGLRIAEQMGVKNLQAHVDSRLVANQVYGSYVGPNNQHDPIFEQSTNARKKLQGIFQQASTTEAKTRKADA</sequence>
<feature type="region of interest" description="Disordered" evidence="1">
    <location>
        <begin position="1"/>
        <end position="64"/>
    </location>
</feature>
<dbReference type="GO" id="GO:0003964">
    <property type="term" value="F:RNA-directed DNA polymerase activity"/>
    <property type="evidence" value="ECO:0007669"/>
    <property type="project" value="UniProtKB-KW"/>
</dbReference>
<dbReference type="InterPro" id="IPR053134">
    <property type="entry name" value="RNA-dir_DNA_polymerase"/>
</dbReference>
<keyword evidence="3" id="KW-0548">Nucleotidyltransferase</keyword>
<dbReference type="Gene3D" id="3.10.10.10">
    <property type="entry name" value="HIV Type 1 Reverse Transcriptase, subunit A, domain 1"/>
    <property type="match status" value="1"/>
</dbReference>
<keyword evidence="3" id="KW-0808">Transferase</keyword>
<evidence type="ECO:0000313" key="3">
    <source>
        <dbReference type="EMBL" id="GJT22629.1"/>
    </source>
</evidence>
<feature type="domain" description="RNase H type-1" evidence="2">
    <location>
        <begin position="617"/>
        <end position="678"/>
    </location>
</feature>
<comment type="caution">
    <text evidence="3">The sequence shown here is derived from an EMBL/GenBank/DDBJ whole genome shotgun (WGS) entry which is preliminary data.</text>
</comment>
<reference evidence="3" key="2">
    <citation type="submission" date="2022-01" db="EMBL/GenBank/DDBJ databases">
        <authorList>
            <person name="Yamashiro T."/>
            <person name="Shiraishi A."/>
            <person name="Satake H."/>
            <person name="Nakayama K."/>
        </authorList>
    </citation>
    <scope>NUCLEOTIDE SEQUENCE</scope>
</reference>
<dbReference type="InterPro" id="IPR002156">
    <property type="entry name" value="RNaseH_domain"/>
</dbReference>
<evidence type="ECO:0000256" key="1">
    <source>
        <dbReference type="SAM" id="MobiDB-lite"/>
    </source>
</evidence>
<dbReference type="InterPro" id="IPR036397">
    <property type="entry name" value="RNaseH_sf"/>
</dbReference>
<dbReference type="EMBL" id="BQNB010013985">
    <property type="protein sequence ID" value="GJT22629.1"/>
    <property type="molecule type" value="Genomic_DNA"/>
</dbReference>
<dbReference type="Pfam" id="PF13456">
    <property type="entry name" value="RVT_3"/>
    <property type="match status" value="1"/>
</dbReference>
<keyword evidence="4" id="KW-1185">Reference proteome</keyword>
<organism evidence="3 4">
    <name type="scientific">Tanacetum coccineum</name>
    <dbReference type="NCBI Taxonomy" id="301880"/>
    <lineage>
        <taxon>Eukaryota</taxon>
        <taxon>Viridiplantae</taxon>
        <taxon>Streptophyta</taxon>
        <taxon>Embryophyta</taxon>
        <taxon>Tracheophyta</taxon>
        <taxon>Spermatophyta</taxon>
        <taxon>Magnoliopsida</taxon>
        <taxon>eudicotyledons</taxon>
        <taxon>Gunneridae</taxon>
        <taxon>Pentapetalae</taxon>
        <taxon>asterids</taxon>
        <taxon>campanulids</taxon>
        <taxon>Asterales</taxon>
        <taxon>Asteraceae</taxon>
        <taxon>Asteroideae</taxon>
        <taxon>Anthemideae</taxon>
        <taxon>Anthemidinae</taxon>
        <taxon>Tanacetum</taxon>
    </lineage>
</organism>
<feature type="region of interest" description="Disordered" evidence="1">
    <location>
        <begin position="156"/>
        <end position="182"/>
    </location>
</feature>
<dbReference type="InterPro" id="IPR043502">
    <property type="entry name" value="DNA/RNA_pol_sf"/>
</dbReference>
<dbReference type="PANTHER" id="PTHR24559">
    <property type="entry name" value="TRANSPOSON TY3-I GAG-POL POLYPROTEIN"/>
    <property type="match status" value="1"/>
</dbReference>
<dbReference type="PANTHER" id="PTHR24559:SF444">
    <property type="entry name" value="REVERSE TRANSCRIPTASE DOMAIN-CONTAINING PROTEIN"/>
    <property type="match status" value="1"/>
</dbReference>
<proteinExistence type="predicted"/>
<dbReference type="Gene3D" id="3.30.420.10">
    <property type="entry name" value="Ribonuclease H-like superfamily/Ribonuclease H"/>
    <property type="match status" value="1"/>
</dbReference>